<dbReference type="OrthoDB" id="5599163at2759"/>
<evidence type="ECO:0000313" key="1">
    <source>
        <dbReference type="EMBL" id="KNF05787.1"/>
    </source>
</evidence>
<protein>
    <submittedName>
        <fullName evidence="1">Uncharacterized protein</fullName>
    </submittedName>
</protein>
<dbReference type="EMBL" id="AJIL01000006">
    <property type="protein sequence ID" value="KNF05787.1"/>
    <property type="molecule type" value="Genomic_DNA"/>
</dbReference>
<accession>A0A0L0W2U0</accession>
<keyword evidence="2" id="KW-1185">Reference proteome</keyword>
<evidence type="ECO:0000313" key="2">
    <source>
        <dbReference type="Proteomes" id="UP000054564"/>
    </source>
</evidence>
<reference evidence="2" key="1">
    <citation type="submission" date="2014-03" db="EMBL/GenBank/DDBJ databases">
        <title>The Genome Sequence of Puccinia striiformis f. sp. tritici PST-78.</title>
        <authorList>
            <consortium name="The Broad Institute Genome Sequencing Platform"/>
            <person name="Cuomo C."/>
            <person name="Hulbert S."/>
            <person name="Chen X."/>
            <person name="Walker B."/>
            <person name="Young S.K."/>
            <person name="Zeng Q."/>
            <person name="Gargeya S."/>
            <person name="Fitzgerald M."/>
            <person name="Haas B."/>
            <person name="Abouelleil A."/>
            <person name="Alvarado L."/>
            <person name="Arachchi H.M."/>
            <person name="Berlin A.M."/>
            <person name="Chapman S.B."/>
            <person name="Goldberg J."/>
            <person name="Griggs A."/>
            <person name="Gujja S."/>
            <person name="Hansen M."/>
            <person name="Howarth C."/>
            <person name="Imamovic A."/>
            <person name="Larimer J."/>
            <person name="McCowan C."/>
            <person name="Montmayeur A."/>
            <person name="Murphy C."/>
            <person name="Neiman D."/>
            <person name="Pearson M."/>
            <person name="Priest M."/>
            <person name="Roberts A."/>
            <person name="Saif S."/>
            <person name="Shea T."/>
            <person name="Sisk P."/>
            <person name="Sykes S."/>
            <person name="Wortman J."/>
            <person name="Nusbaum C."/>
            <person name="Birren B."/>
        </authorList>
    </citation>
    <scope>NUCLEOTIDE SEQUENCE [LARGE SCALE GENOMIC DNA]</scope>
    <source>
        <strain evidence="2">race PST-78</strain>
    </source>
</reference>
<sequence length="196" mass="22930">MVSLLSNGLEWTFQKKLCKSWKDGALWCMTKYKPVAKKVRPVNQPIPQALNPPLLRDPYKTPLTPHPPEFMPTERITEERLKVLSFGPKDFLWEGELKLFKHLIVKREQVLASSPEERGLLKHSYGLPYIIPVVDHVHGRRNQSQFRQPVRTNTWSLYGNEYGQNSMSNQRQVTPVPYSVRKSMMGIYELFMTYKK</sequence>
<organism evidence="1 2">
    <name type="scientific">Puccinia striiformis f. sp. tritici PST-78</name>
    <dbReference type="NCBI Taxonomy" id="1165861"/>
    <lineage>
        <taxon>Eukaryota</taxon>
        <taxon>Fungi</taxon>
        <taxon>Dikarya</taxon>
        <taxon>Basidiomycota</taxon>
        <taxon>Pucciniomycotina</taxon>
        <taxon>Pucciniomycetes</taxon>
        <taxon>Pucciniales</taxon>
        <taxon>Pucciniaceae</taxon>
        <taxon>Puccinia</taxon>
    </lineage>
</organism>
<name>A0A0L0W2U0_9BASI</name>
<comment type="caution">
    <text evidence="1">The sequence shown here is derived from an EMBL/GenBank/DDBJ whole genome shotgun (WGS) entry which is preliminary data.</text>
</comment>
<dbReference type="Proteomes" id="UP000054564">
    <property type="component" value="Unassembled WGS sequence"/>
</dbReference>
<proteinExistence type="predicted"/>
<gene>
    <name evidence="1" type="ORF">PSTG_01184</name>
</gene>
<dbReference type="AlphaFoldDB" id="A0A0L0W2U0"/>